<dbReference type="SUPFAM" id="SSF48403">
    <property type="entry name" value="Ankyrin repeat"/>
    <property type="match status" value="1"/>
</dbReference>
<feature type="repeat" description="ANK" evidence="3">
    <location>
        <begin position="70"/>
        <end position="102"/>
    </location>
</feature>
<sequence>SQPLHVAAGKGHREIVEALLAGGADPNAQDRKGIGPLVMAAKEGHREVVEMLLAGGADPNARVGFGFFSKDSRALHVAAKKGHKEVVEALLAGDADPNAQDEEVSPPSLFCFLHPYLPFSTPHTHLHTNMSSGISFE</sequence>
<dbReference type="GO" id="GO:0000502">
    <property type="term" value="C:proteasome complex"/>
    <property type="evidence" value="ECO:0007669"/>
    <property type="project" value="UniProtKB-KW"/>
</dbReference>
<dbReference type="PROSITE" id="PS50088">
    <property type="entry name" value="ANK_REPEAT"/>
    <property type="match status" value="3"/>
</dbReference>
<organism evidence="4 5">
    <name type="scientific">Penaeus vannamei</name>
    <name type="common">Whiteleg shrimp</name>
    <name type="synonym">Litopenaeus vannamei</name>
    <dbReference type="NCBI Taxonomy" id="6689"/>
    <lineage>
        <taxon>Eukaryota</taxon>
        <taxon>Metazoa</taxon>
        <taxon>Ecdysozoa</taxon>
        <taxon>Arthropoda</taxon>
        <taxon>Crustacea</taxon>
        <taxon>Multicrustacea</taxon>
        <taxon>Malacostraca</taxon>
        <taxon>Eumalacostraca</taxon>
        <taxon>Eucarida</taxon>
        <taxon>Decapoda</taxon>
        <taxon>Dendrobranchiata</taxon>
        <taxon>Penaeoidea</taxon>
        <taxon>Penaeidae</taxon>
        <taxon>Penaeus</taxon>
    </lineage>
</organism>
<dbReference type="PROSITE" id="PS50297">
    <property type="entry name" value="ANK_REP_REGION"/>
    <property type="match status" value="3"/>
</dbReference>
<keyword evidence="5" id="KW-1185">Reference proteome</keyword>
<proteinExistence type="predicted"/>
<reference evidence="4 5" key="2">
    <citation type="submission" date="2019-01" db="EMBL/GenBank/DDBJ databases">
        <title>The decoding of complex shrimp genome reveals the adaptation for benthos swimmer, frequently molting mechanism and breeding impact on genome.</title>
        <authorList>
            <person name="Sun Y."/>
            <person name="Gao Y."/>
            <person name="Yu Y."/>
        </authorList>
    </citation>
    <scope>NUCLEOTIDE SEQUENCE [LARGE SCALE GENOMIC DNA]</scope>
    <source>
        <tissue evidence="4">Muscle</tissue>
    </source>
</reference>
<evidence type="ECO:0000313" key="4">
    <source>
        <dbReference type="EMBL" id="ROT79769.1"/>
    </source>
</evidence>
<dbReference type="AlphaFoldDB" id="A0A423TTI0"/>
<dbReference type="InterPro" id="IPR036770">
    <property type="entry name" value="Ankyrin_rpt-contain_sf"/>
</dbReference>
<evidence type="ECO:0000256" key="3">
    <source>
        <dbReference type="PROSITE-ProRule" id="PRU00023"/>
    </source>
</evidence>
<dbReference type="OrthoDB" id="2118844at2759"/>
<dbReference type="PANTHER" id="PTHR24171">
    <property type="entry name" value="ANKYRIN REPEAT DOMAIN-CONTAINING PROTEIN 39-RELATED"/>
    <property type="match status" value="1"/>
</dbReference>
<accession>A0A423TTI0</accession>
<dbReference type="Gene3D" id="1.25.40.20">
    <property type="entry name" value="Ankyrin repeat-containing domain"/>
    <property type="match status" value="2"/>
</dbReference>
<dbReference type="STRING" id="6689.A0A423TTI0"/>
<dbReference type="SMART" id="SM00248">
    <property type="entry name" value="ANK"/>
    <property type="match status" value="3"/>
</dbReference>
<keyword evidence="1" id="KW-0677">Repeat</keyword>
<comment type="caution">
    <text evidence="4">The sequence shown here is derived from an EMBL/GenBank/DDBJ whole genome shotgun (WGS) entry which is preliminary data.</text>
</comment>
<dbReference type="EMBL" id="QCYY01001190">
    <property type="protein sequence ID" value="ROT79769.1"/>
    <property type="molecule type" value="Genomic_DNA"/>
</dbReference>
<evidence type="ECO:0000313" key="5">
    <source>
        <dbReference type="Proteomes" id="UP000283509"/>
    </source>
</evidence>
<feature type="repeat" description="ANK" evidence="3">
    <location>
        <begin position="32"/>
        <end position="64"/>
    </location>
</feature>
<evidence type="ECO:0000256" key="2">
    <source>
        <dbReference type="ARBA" id="ARBA00023043"/>
    </source>
</evidence>
<gene>
    <name evidence="4" type="ORF">C7M84_001510</name>
</gene>
<dbReference type="Pfam" id="PF12796">
    <property type="entry name" value="Ank_2"/>
    <property type="match status" value="1"/>
</dbReference>
<dbReference type="Proteomes" id="UP000283509">
    <property type="component" value="Unassembled WGS sequence"/>
</dbReference>
<protein>
    <submittedName>
        <fullName evidence="4">26S proteasome non-ATPase regulatory subunit 10</fullName>
    </submittedName>
</protein>
<feature type="non-terminal residue" evidence="4">
    <location>
        <position position="1"/>
    </location>
</feature>
<keyword evidence="4" id="KW-0647">Proteasome</keyword>
<reference evidence="4 5" key="1">
    <citation type="submission" date="2018-04" db="EMBL/GenBank/DDBJ databases">
        <authorList>
            <person name="Zhang X."/>
            <person name="Yuan J."/>
            <person name="Li F."/>
            <person name="Xiang J."/>
        </authorList>
    </citation>
    <scope>NUCLEOTIDE SEQUENCE [LARGE SCALE GENOMIC DNA]</scope>
    <source>
        <tissue evidence="4">Muscle</tissue>
    </source>
</reference>
<keyword evidence="2 3" id="KW-0040">ANK repeat</keyword>
<feature type="repeat" description="ANK" evidence="3">
    <location>
        <begin position="1"/>
        <end position="31"/>
    </location>
</feature>
<name>A0A423TTI0_PENVA</name>
<dbReference type="InterPro" id="IPR002110">
    <property type="entry name" value="Ankyrin_rpt"/>
</dbReference>
<evidence type="ECO:0000256" key="1">
    <source>
        <dbReference type="ARBA" id="ARBA00022737"/>
    </source>
</evidence>